<evidence type="ECO:0000256" key="22">
    <source>
        <dbReference type="RuleBase" id="RU000304"/>
    </source>
</evidence>
<dbReference type="OrthoDB" id="1732493at2759"/>
<dbReference type="EMBL" id="CAJPIZ010004989">
    <property type="protein sequence ID" value="CAG2108156.1"/>
    <property type="molecule type" value="Genomic_DNA"/>
</dbReference>
<comment type="catalytic activity">
    <reaction evidence="16">
        <text>L-threonyl-[protein] + ATP = O-phospho-L-threonyl-[protein] + ADP + H(+)</text>
        <dbReference type="Rhea" id="RHEA:46608"/>
        <dbReference type="Rhea" id="RHEA-COMP:11060"/>
        <dbReference type="Rhea" id="RHEA-COMP:11605"/>
        <dbReference type="ChEBI" id="CHEBI:15378"/>
        <dbReference type="ChEBI" id="CHEBI:30013"/>
        <dbReference type="ChEBI" id="CHEBI:30616"/>
        <dbReference type="ChEBI" id="CHEBI:61977"/>
        <dbReference type="ChEBI" id="CHEBI:456216"/>
        <dbReference type="EC" id="2.7.11.22"/>
    </reaction>
</comment>
<dbReference type="EMBL" id="OC859564">
    <property type="protein sequence ID" value="CAD7627726.1"/>
    <property type="molecule type" value="Genomic_DNA"/>
</dbReference>
<organism evidence="25">
    <name type="scientific">Medioppia subpectinata</name>
    <dbReference type="NCBI Taxonomy" id="1979941"/>
    <lineage>
        <taxon>Eukaryota</taxon>
        <taxon>Metazoa</taxon>
        <taxon>Ecdysozoa</taxon>
        <taxon>Arthropoda</taxon>
        <taxon>Chelicerata</taxon>
        <taxon>Arachnida</taxon>
        <taxon>Acari</taxon>
        <taxon>Acariformes</taxon>
        <taxon>Sarcoptiformes</taxon>
        <taxon>Oribatida</taxon>
        <taxon>Brachypylina</taxon>
        <taxon>Oppioidea</taxon>
        <taxon>Oppiidae</taxon>
        <taxon>Medioppia</taxon>
    </lineage>
</organism>
<evidence type="ECO:0000256" key="20">
    <source>
        <dbReference type="PIRSR" id="PIRSR637770-2"/>
    </source>
</evidence>
<evidence type="ECO:0000256" key="9">
    <source>
        <dbReference type="ARBA" id="ARBA00022679"/>
    </source>
</evidence>
<evidence type="ECO:0000256" key="3">
    <source>
        <dbReference type="ARBA" id="ARBA00012409"/>
    </source>
</evidence>
<dbReference type="EC" id="2.7.11.22" evidence="4"/>
<evidence type="ECO:0000256" key="6">
    <source>
        <dbReference type="ARBA" id="ARBA00022527"/>
    </source>
</evidence>
<feature type="binding site" evidence="20">
    <location>
        <position position="42"/>
    </location>
    <ligand>
        <name>ATP</name>
        <dbReference type="ChEBI" id="CHEBI:30616"/>
    </ligand>
</feature>
<keyword evidence="26" id="KW-1185">Reference proteome</keyword>
<feature type="binding site" evidence="21">
    <location>
        <position position="43"/>
    </location>
    <ligand>
        <name>ATP</name>
        <dbReference type="ChEBI" id="CHEBI:30616"/>
    </ligand>
</feature>
<evidence type="ECO:0000256" key="12">
    <source>
        <dbReference type="ARBA" id="ARBA00022840"/>
    </source>
</evidence>
<evidence type="ECO:0000256" key="7">
    <source>
        <dbReference type="ARBA" id="ARBA00022553"/>
    </source>
</evidence>
<gene>
    <name evidence="25" type="ORF">OSB1V03_LOCUS8151</name>
</gene>
<dbReference type="GO" id="GO:0045944">
    <property type="term" value="P:positive regulation of transcription by RNA polymerase II"/>
    <property type="evidence" value="ECO:0007669"/>
    <property type="project" value="TreeGrafter"/>
</dbReference>
<dbReference type="PROSITE" id="PS00107">
    <property type="entry name" value="PROTEIN_KINASE_ATP"/>
    <property type="match status" value="1"/>
</dbReference>
<evidence type="ECO:0000256" key="14">
    <source>
        <dbReference type="ARBA" id="ARBA00023306"/>
    </source>
</evidence>
<dbReference type="Proteomes" id="UP000759131">
    <property type="component" value="Unassembled WGS sequence"/>
</dbReference>
<keyword evidence="6 22" id="KW-0723">Serine/threonine-protein kinase</keyword>
<accession>A0A7R9Q1C6</accession>
<comment type="catalytic activity">
    <reaction evidence="17">
        <text>L-seryl-[protein] + ATP = O-phospho-L-seryl-[protein] + ADP + H(+)</text>
        <dbReference type="Rhea" id="RHEA:17989"/>
        <dbReference type="Rhea" id="RHEA-COMP:9863"/>
        <dbReference type="Rhea" id="RHEA-COMP:11604"/>
        <dbReference type="ChEBI" id="CHEBI:15378"/>
        <dbReference type="ChEBI" id="CHEBI:29999"/>
        <dbReference type="ChEBI" id="CHEBI:30616"/>
        <dbReference type="ChEBI" id="CHEBI:83421"/>
        <dbReference type="ChEBI" id="CHEBI:456216"/>
        <dbReference type="EC" id="2.7.11.22"/>
    </reaction>
</comment>
<dbReference type="GO" id="GO:0005737">
    <property type="term" value="C:cytoplasm"/>
    <property type="evidence" value="ECO:0007669"/>
    <property type="project" value="TreeGrafter"/>
</dbReference>
<protein>
    <recommendedName>
        <fullName evidence="5">Cyclin-dependent kinase 7</fullName>
        <ecNumber evidence="4">2.7.11.22</ecNumber>
        <ecNumber evidence="3">2.7.11.23</ecNumber>
    </recommendedName>
    <alternativeName>
        <fullName evidence="15">Cell division protein kinase 7</fullName>
    </alternativeName>
</protein>
<dbReference type="SMART" id="SM00220">
    <property type="entry name" value="S_TKc"/>
    <property type="match status" value="1"/>
</dbReference>
<evidence type="ECO:0000256" key="8">
    <source>
        <dbReference type="ARBA" id="ARBA00022618"/>
    </source>
</evidence>
<dbReference type="InterPro" id="IPR017441">
    <property type="entry name" value="Protein_kinase_ATP_BS"/>
</dbReference>
<dbReference type="GO" id="GO:0004693">
    <property type="term" value="F:cyclin-dependent protein serine/threonine kinase activity"/>
    <property type="evidence" value="ECO:0007669"/>
    <property type="project" value="UniProtKB-EC"/>
</dbReference>
<evidence type="ECO:0000313" key="26">
    <source>
        <dbReference type="Proteomes" id="UP000759131"/>
    </source>
</evidence>
<dbReference type="InterPro" id="IPR008271">
    <property type="entry name" value="Ser/Thr_kinase_AS"/>
</dbReference>
<evidence type="ECO:0000256" key="1">
    <source>
        <dbReference type="ARBA" id="ARBA00004123"/>
    </source>
</evidence>
<feature type="domain" description="Protein kinase" evidence="24">
    <location>
        <begin position="13"/>
        <end position="296"/>
    </location>
</feature>
<dbReference type="PANTHER" id="PTHR24056">
    <property type="entry name" value="CELL DIVISION PROTEIN KINASE"/>
    <property type="match status" value="1"/>
</dbReference>
<evidence type="ECO:0000256" key="23">
    <source>
        <dbReference type="SAM" id="MobiDB-lite"/>
    </source>
</evidence>
<keyword evidence="10 20" id="KW-0547">Nucleotide-binding</keyword>
<evidence type="ECO:0000256" key="15">
    <source>
        <dbReference type="ARBA" id="ARBA00029738"/>
    </source>
</evidence>
<evidence type="ECO:0000256" key="10">
    <source>
        <dbReference type="ARBA" id="ARBA00022741"/>
    </source>
</evidence>
<dbReference type="PROSITE" id="PS00108">
    <property type="entry name" value="PROTEIN_KINASE_ST"/>
    <property type="match status" value="1"/>
</dbReference>
<evidence type="ECO:0000256" key="18">
    <source>
        <dbReference type="ARBA" id="ARBA00049280"/>
    </source>
</evidence>
<dbReference type="InterPro" id="IPR037770">
    <property type="entry name" value="CDK7"/>
</dbReference>
<dbReference type="GO" id="GO:0008353">
    <property type="term" value="F:RNA polymerase II CTD heptapeptide repeat kinase activity"/>
    <property type="evidence" value="ECO:0007669"/>
    <property type="project" value="UniProtKB-EC"/>
</dbReference>
<dbReference type="InterPro" id="IPR011009">
    <property type="entry name" value="Kinase-like_dom_sf"/>
</dbReference>
<keyword evidence="12 20" id="KW-0067">ATP-binding</keyword>
<dbReference type="GO" id="GO:0005524">
    <property type="term" value="F:ATP binding"/>
    <property type="evidence" value="ECO:0007669"/>
    <property type="project" value="UniProtKB-UniRule"/>
</dbReference>
<reference evidence="25" key="1">
    <citation type="submission" date="2020-11" db="EMBL/GenBank/DDBJ databases">
        <authorList>
            <person name="Tran Van P."/>
        </authorList>
    </citation>
    <scope>NUCLEOTIDE SEQUENCE</scope>
</reference>
<keyword evidence="13" id="KW-0539">Nucleus</keyword>
<dbReference type="GO" id="GO:0070985">
    <property type="term" value="C:transcription factor TFIIK complex"/>
    <property type="evidence" value="ECO:0007669"/>
    <property type="project" value="InterPro"/>
</dbReference>
<dbReference type="PANTHER" id="PTHR24056:SF0">
    <property type="entry name" value="CYCLIN-DEPENDENT KINASE 7"/>
    <property type="match status" value="1"/>
</dbReference>
<proteinExistence type="inferred from homology"/>
<keyword evidence="8" id="KW-0132">Cell division</keyword>
<keyword evidence="7" id="KW-0597">Phosphoprotein</keyword>
<evidence type="ECO:0000256" key="2">
    <source>
        <dbReference type="ARBA" id="ARBA00006485"/>
    </source>
</evidence>
<dbReference type="InterPro" id="IPR000719">
    <property type="entry name" value="Prot_kinase_dom"/>
</dbReference>
<dbReference type="Gene3D" id="3.30.200.20">
    <property type="entry name" value="Phosphorylase Kinase, domain 1"/>
    <property type="match status" value="1"/>
</dbReference>
<evidence type="ECO:0000256" key="16">
    <source>
        <dbReference type="ARBA" id="ARBA00047811"/>
    </source>
</evidence>
<dbReference type="FunFam" id="1.10.510.10:FF:000097">
    <property type="entry name" value="Putative cyclin-dependent kinase 7"/>
    <property type="match status" value="1"/>
</dbReference>
<evidence type="ECO:0000256" key="13">
    <source>
        <dbReference type="ARBA" id="ARBA00023242"/>
    </source>
</evidence>
<dbReference type="InterPro" id="IPR050108">
    <property type="entry name" value="CDK"/>
</dbReference>
<evidence type="ECO:0000256" key="21">
    <source>
        <dbReference type="PROSITE-ProRule" id="PRU10141"/>
    </source>
</evidence>
<evidence type="ECO:0000256" key="4">
    <source>
        <dbReference type="ARBA" id="ARBA00012425"/>
    </source>
</evidence>
<dbReference type="AlphaFoldDB" id="A0A7R9Q1C6"/>
<comment type="subcellular location">
    <subcellularLocation>
        <location evidence="1">Nucleus</location>
    </subcellularLocation>
</comment>
<evidence type="ECO:0000313" key="25">
    <source>
        <dbReference type="EMBL" id="CAD7627726.1"/>
    </source>
</evidence>
<evidence type="ECO:0000259" key="24">
    <source>
        <dbReference type="PROSITE" id="PS50011"/>
    </source>
</evidence>
<dbReference type="GO" id="GO:0051301">
    <property type="term" value="P:cell division"/>
    <property type="evidence" value="ECO:0007669"/>
    <property type="project" value="UniProtKB-KW"/>
</dbReference>
<dbReference type="CDD" id="cd07841">
    <property type="entry name" value="STKc_CDK7"/>
    <property type="match status" value="1"/>
</dbReference>
<feature type="region of interest" description="Disordered" evidence="23">
    <location>
        <begin position="296"/>
        <end position="317"/>
    </location>
</feature>
<dbReference type="PROSITE" id="PS50011">
    <property type="entry name" value="PROTEIN_KINASE_DOM"/>
    <property type="match status" value="1"/>
</dbReference>
<dbReference type="SUPFAM" id="SSF56112">
    <property type="entry name" value="Protein kinase-like (PK-like)"/>
    <property type="match status" value="1"/>
</dbReference>
<feature type="binding site" evidence="20">
    <location>
        <begin position="19"/>
        <end position="27"/>
    </location>
    <ligand>
        <name>ATP</name>
        <dbReference type="ChEBI" id="CHEBI:30616"/>
    </ligand>
</feature>
<evidence type="ECO:0000256" key="17">
    <source>
        <dbReference type="ARBA" id="ARBA00048367"/>
    </source>
</evidence>
<dbReference type="Pfam" id="PF00069">
    <property type="entry name" value="Pkinase"/>
    <property type="match status" value="1"/>
</dbReference>
<sequence length="351" mass="39579">MYSSNDNKKHKRYEKIEFLGEGQFATVYKARDTQTDAIVAVKKIKLGTRDEARDGINRTALREIKLLQELSHRNVIGLLDVFGHRSNVSLVFDFMDTDLEVIIKDTNIVLTPAHIKAYILMTLEGLEFLHLNWILHRDLKPNNLLIDENGILKIGDFGLAKAFGSPNRQYTHQVVTRWYRAPELLFGSKMYGTGVDMWAIGCILAELLLRMPFLAGMSDLDQLSKITQALGTPTEAVWPGVESLPDYVTFKYQPGTPLKEIFTAVKDDLIDLLSQMLALNPLKRCTCSQALQTPYFSNSPAPTPGPHLPRPQSNATPFDADIYKRVANKRNISDKTMAPMAKRLHFDSSDV</sequence>
<name>A0A7R9Q1C6_9ACAR</name>
<dbReference type="EC" id="2.7.11.23" evidence="3"/>
<keyword evidence="11" id="KW-0418">Kinase</keyword>
<comment type="catalytic activity">
    <reaction evidence="18">
        <text>[DNA-directed RNA polymerase] + ATP = phospho-[DNA-directed RNA polymerase] + ADP + H(+)</text>
        <dbReference type="Rhea" id="RHEA:10216"/>
        <dbReference type="Rhea" id="RHEA-COMP:11321"/>
        <dbReference type="Rhea" id="RHEA-COMP:11322"/>
        <dbReference type="ChEBI" id="CHEBI:15378"/>
        <dbReference type="ChEBI" id="CHEBI:30616"/>
        <dbReference type="ChEBI" id="CHEBI:43176"/>
        <dbReference type="ChEBI" id="CHEBI:68546"/>
        <dbReference type="ChEBI" id="CHEBI:456216"/>
        <dbReference type="EC" id="2.7.11.23"/>
    </reaction>
</comment>
<keyword evidence="9" id="KW-0808">Transferase</keyword>
<feature type="active site" description="Proton acceptor" evidence="19">
    <location>
        <position position="138"/>
    </location>
</feature>
<evidence type="ECO:0000256" key="5">
    <source>
        <dbReference type="ARBA" id="ARBA00013901"/>
    </source>
</evidence>
<keyword evidence="14" id="KW-0131">Cell cycle</keyword>
<evidence type="ECO:0000256" key="11">
    <source>
        <dbReference type="ARBA" id="ARBA00022777"/>
    </source>
</evidence>
<dbReference type="Gene3D" id="1.10.510.10">
    <property type="entry name" value="Transferase(Phosphotransferase) domain 1"/>
    <property type="match status" value="1"/>
</dbReference>
<comment type="similarity">
    <text evidence="2">Belongs to the protein kinase superfamily. CMGC Ser/Thr protein kinase family. CDC2/CDKX subfamily.</text>
</comment>
<evidence type="ECO:0000256" key="19">
    <source>
        <dbReference type="PIRSR" id="PIRSR637770-1"/>
    </source>
</evidence>
<dbReference type="FunFam" id="3.30.200.20:FF:000190">
    <property type="entry name" value="Putative cyclin-dependent kinase 7"/>
    <property type="match status" value="1"/>
</dbReference>